<name>A1ZK62_MICM2</name>
<keyword evidence="4" id="KW-1185">Reference proteome</keyword>
<comment type="caution">
    <text evidence="3">The sequence shown here is derived from an EMBL/GenBank/DDBJ whole genome shotgun (WGS) entry which is preliminary data.</text>
</comment>
<proteinExistence type="predicted"/>
<dbReference type="Proteomes" id="UP000004095">
    <property type="component" value="Unassembled WGS sequence"/>
</dbReference>
<evidence type="ECO:0000313" key="4">
    <source>
        <dbReference type="Proteomes" id="UP000004095"/>
    </source>
</evidence>
<feature type="domain" description="Tc1-like transposase DDE" evidence="2">
    <location>
        <begin position="4"/>
        <end position="45"/>
    </location>
</feature>
<feature type="coiled-coil region" evidence="1">
    <location>
        <begin position="34"/>
        <end position="61"/>
    </location>
</feature>
<sequence length="74" mass="8725">MPKGRLKVVRQPAYSPALNASEQVWNYLKNVSLRNRVFKNIEALKKELSKALEKFEQQSKLITQFFKHPEVAFY</sequence>
<keyword evidence="1" id="KW-0175">Coiled coil</keyword>
<dbReference type="EMBL" id="AAWS01000012">
    <property type="protein sequence ID" value="EAY29088.1"/>
    <property type="molecule type" value="Genomic_DNA"/>
</dbReference>
<dbReference type="GO" id="GO:0003676">
    <property type="term" value="F:nucleic acid binding"/>
    <property type="evidence" value="ECO:0007669"/>
    <property type="project" value="InterPro"/>
</dbReference>
<dbReference type="AlphaFoldDB" id="A1ZK62"/>
<dbReference type="Gene3D" id="3.30.420.10">
    <property type="entry name" value="Ribonuclease H-like superfamily/Ribonuclease H"/>
    <property type="match status" value="1"/>
</dbReference>
<dbReference type="InterPro" id="IPR036397">
    <property type="entry name" value="RNaseH_sf"/>
</dbReference>
<evidence type="ECO:0000256" key="1">
    <source>
        <dbReference type="SAM" id="Coils"/>
    </source>
</evidence>
<evidence type="ECO:0000313" key="3">
    <source>
        <dbReference type="EMBL" id="EAY29088.1"/>
    </source>
</evidence>
<protein>
    <submittedName>
        <fullName evidence="3">Putative transposase</fullName>
    </submittedName>
</protein>
<gene>
    <name evidence="3" type="ORF">M23134_02279</name>
</gene>
<organism evidence="3 4">
    <name type="scientific">Microscilla marina ATCC 23134</name>
    <dbReference type="NCBI Taxonomy" id="313606"/>
    <lineage>
        <taxon>Bacteria</taxon>
        <taxon>Pseudomonadati</taxon>
        <taxon>Bacteroidota</taxon>
        <taxon>Cytophagia</taxon>
        <taxon>Cytophagales</taxon>
        <taxon>Microscillaceae</taxon>
        <taxon>Microscilla</taxon>
    </lineage>
</organism>
<dbReference type="Pfam" id="PF13358">
    <property type="entry name" value="DDE_3"/>
    <property type="match status" value="1"/>
</dbReference>
<reference evidence="3 4" key="1">
    <citation type="submission" date="2007-01" db="EMBL/GenBank/DDBJ databases">
        <authorList>
            <person name="Haygood M."/>
            <person name="Podell S."/>
            <person name="Anderson C."/>
            <person name="Hopkinson B."/>
            <person name="Roe K."/>
            <person name="Barbeau K."/>
            <person name="Gaasterland T."/>
            <person name="Ferriera S."/>
            <person name="Johnson J."/>
            <person name="Kravitz S."/>
            <person name="Beeson K."/>
            <person name="Sutton G."/>
            <person name="Rogers Y.-H."/>
            <person name="Friedman R."/>
            <person name="Frazier M."/>
            <person name="Venter J.C."/>
        </authorList>
    </citation>
    <scope>NUCLEOTIDE SEQUENCE [LARGE SCALE GENOMIC DNA]</scope>
    <source>
        <strain evidence="3 4">ATCC 23134</strain>
    </source>
</reference>
<dbReference type="RefSeq" id="WP_002696649.1">
    <property type="nucleotide sequence ID" value="NZ_AAWS01000012.1"/>
</dbReference>
<accession>A1ZK62</accession>
<evidence type="ECO:0000259" key="2">
    <source>
        <dbReference type="Pfam" id="PF13358"/>
    </source>
</evidence>
<dbReference type="InterPro" id="IPR038717">
    <property type="entry name" value="Tc1-like_DDE_dom"/>
</dbReference>